<dbReference type="SUPFAM" id="SSF52540">
    <property type="entry name" value="P-loop containing nucleoside triphosphate hydrolases"/>
    <property type="match status" value="1"/>
</dbReference>
<reference evidence="7" key="2">
    <citation type="submission" date="2021-09" db="EMBL/GenBank/DDBJ databases">
        <authorList>
            <person name="Gilroy R."/>
        </authorList>
    </citation>
    <scope>NUCLEOTIDE SEQUENCE</scope>
    <source>
        <strain evidence="7">ChiGjej2B2-19336</strain>
    </source>
</reference>
<proteinExistence type="inferred from homology"/>
<evidence type="ECO:0000313" key="7">
    <source>
        <dbReference type="EMBL" id="HJD97558.1"/>
    </source>
</evidence>
<dbReference type="CDD" id="cd02037">
    <property type="entry name" value="Mrp_NBP35"/>
    <property type="match status" value="1"/>
</dbReference>
<dbReference type="InterPro" id="IPR027417">
    <property type="entry name" value="P-loop_NTPase"/>
</dbReference>
<evidence type="ECO:0000256" key="4">
    <source>
        <dbReference type="ARBA" id="ARBA00023004"/>
    </source>
</evidence>
<dbReference type="InterPro" id="IPR044304">
    <property type="entry name" value="NUBPL-like"/>
</dbReference>
<evidence type="ECO:0000313" key="8">
    <source>
        <dbReference type="Proteomes" id="UP000698963"/>
    </source>
</evidence>
<comment type="subunit">
    <text evidence="6">Homodimer.</text>
</comment>
<keyword evidence="1 6" id="KW-0479">Metal-binding</keyword>
<name>A0A921AXG1_9BACT</name>
<evidence type="ECO:0000256" key="3">
    <source>
        <dbReference type="ARBA" id="ARBA00022840"/>
    </source>
</evidence>
<reference evidence="7" key="1">
    <citation type="journal article" date="2021" name="PeerJ">
        <title>Extensive microbial diversity within the chicken gut microbiome revealed by metagenomics and culture.</title>
        <authorList>
            <person name="Gilroy R."/>
            <person name="Ravi A."/>
            <person name="Getino M."/>
            <person name="Pursley I."/>
            <person name="Horton D.L."/>
            <person name="Alikhan N.F."/>
            <person name="Baker D."/>
            <person name="Gharbi K."/>
            <person name="Hall N."/>
            <person name="Watson M."/>
            <person name="Adriaenssens E.M."/>
            <person name="Foster-Nyarko E."/>
            <person name="Jarju S."/>
            <person name="Secka A."/>
            <person name="Antonio M."/>
            <person name="Oren A."/>
            <person name="Chaudhuri R.R."/>
            <person name="La Ragione R."/>
            <person name="Hildebrand F."/>
            <person name="Pallen M.J."/>
        </authorList>
    </citation>
    <scope>NUCLEOTIDE SEQUENCE</scope>
    <source>
        <strain evidence="7">ChiGjej2B2-19336</strain>
    </source>
</reference>
<dbReference type="InterPro" id="IPR033756">
    <property type="entry name" value="YlxH/NBP35"/>
</dbReference>
<comment type="similarity">
    <text evidence="6">Belongs to the Mrp/NBP35 ATP-binding proteins family.</text>
</comment>
<dbReference type="PANTHER" id="PTHR42961:SF2">
    <property type="entry name" value="IRON-SULFUR PROTEIN NUBPL"/>
    <property type="match status" value="1"/>
</dbReference>
<dbReference type="GO" id="GO:0140663">
    <property type="term" value="F:ATP-dependent FeS chaperone activity"/>
    <property type="evidence" value="ECO:0007669"/>
    <property type="project" value="InterPro"/>
</dbReference>
<dbReference type="GO" id="GO:0051539">
    <property type="term" value="F:4 iron, 4 sulfur cluster binding"/>
    <property type="evidence" value="ECO:0007669"/>
    <property type="project" value="TreeGrafter"/>
</dbReference>
<accession>A0A921AXG1</accession>
<dbReference type="EMBL" id="DYZA01000160">
    <property type="protein sequence ID" value="HJD97558.1"/>
    <property type="molecule type" value="Genomic_DNA"/>
</dbReference>
<sequence>MNSCDHQCGSCAQACSERTEPRESLKAPLAPGSRVGKVIGVVSGKGGVGKSLITGLLASKMQARGAHAAVMDADITGPSIPRLFGMTGRLMGDEEGFVPIRSTGGVDVVSMNLILEKPTDPVVWRGSIIAGVVRQFWSDVIWKDVDYMFIDMPPGTGDVALTVYQSLPVDAVVIVTSPQELVSMIVEKAVNMARLEGLDMNVIGLVENYSYCECPHCGEKMTIFGESRVEETAARYGIPHVARLPLDPAIAQACDAGAVESIDSPWLDAVADALEAL</sequence>
<keyword evidence="6" id="KW-0378">Hydrolase</keyword>
<feature type="binding site" evidence="6">
    <location>
        <begin position="44"/>
        <end position="51"/>
    </location>
    <ligand>
        <name>ATP</name>
        <dbReference type="ChEBI" id="CHEBI:30616"/>
    </ligand>
</feature>
<evidence type="ECO:0000256" key="6">
    <source>
        <dbReference type="HAMAP-Rule" id="MF_02040"/>
    </source>
</evidence>
<evidence type="ECO:0000256" key="1">
    <source>
        <dbReference type="ARBA" id="ARBA00022723"/>
    </source>
</evidence>
<dbReference type="PANTHER" id="PTHR42961">
    <property type="entry name" value="IRON-SULFUR PROTEIN NUBPL"/>
    <property type="match status" value="1"/>
</dbReference>
<dbReference type="Proteomes" id="UP000698963">
    <property type="component" value="Unassembled WGS sequence"/>
</dbReference>
<dbReference type="Pfam" id="PF10609">
    <property type="entry name" value="ParA"/>
    <property type="match status" value="1"/>
</dbReference>
<dbReference type="GO" id="GO:0016887">
    <property type="term" value="F:ATP hydrolysis activity"/>
    <property type="evidence" value="ECO:0007669"/>
    <property type="project" value="UniProtKB-UniRule"/>
</dbReference>
<protein>
    <recommendedName>
        <fullName evidence="6">Iron-sulfur cluster carrier protein</fullName>
    </recommendedName>
</protein>
<comment type="caution">
    <text evidence="7">The sequence shown here is derived from an EMBL/GenBank/DDBJ whole genome shotgun (WGS) entry which is preliminary data.</text>
</comment>
<gene>
    <name evidence="7" type="ORF">K8W16_07930</name>
</gene>
<keyword evidence="5 6" id="KW-0411">Iron-sulfur</keyword>
<evidence type="ECO:0000256" key="5">
    <source>
        <dbReference type="ARBA" id="ARBA00023014"/>
    </source>
</evidence>
<keyword evidence="4 6" id="KW-0408">Iron</keyword>
<dbReference type="Gene3D" id="3.40.50.300">
    <property type="entry name" value="P-loop containing nucleotide triphosphate hydrolases"/>
    <property type="match status" value="1"/>
</dbReference>
<dbReference type="GO" id="GO:0046872">
    <property type="term" value="F:metal ion binding"/>
    <property type="evidence" value="ECO:0007669"/>
    <property type="project" value="UniProtKB-KW"/>
</dbReference>
<dbReference type="AlphaFoldDB" id="A0A921AXG1"/>
<keyword evidence="2 6" id="KW-0547">Nucleotide-binding</keyword>
<dbReference type="FunFam" id="3.40.50.300:FF:001119">
    <property type="entry name" value="Iron-sulfur cluster carrier protein"/>
    <property type="match status" value="1"/>
</dbReference>
<dbReference type="HAMAP" id="MF_02040">
    <property type="entry name" value="Mrp_NBP35"/>
    <property type="match status" value="1"/>
</dbReference>
<dbReference type="RefSeq" id="WP_304122608.1">
    <property type="nucleotide sequence ID" value="NZ_DYZA01000160.1"/>
</dbReference>
<dbReference type="InterPro" id="IPR019591">
    <property type="entry name" value="Mrp/NBP35_ATP-bd"/>
</dbReference>
<keyword evidence="3 6" id="KW-0067">ATP-binding</keyword>
<organism evidence="7 8">
    <name type="scientific">Mailhella massiliensis</name>
    <dbReference type="NCBI Taxonomy" id="1903261"/>
    <lineage>
        <taxon>Bacteria</taxon>
        <taxon>Pseudomonadati</taxon>
        <taxon>Thermodesulfobacteriota</taxon>
        <taxon>Desulfovibrionia</taxon>
        <taxon>Desulfovibrionales</taxon>
        <taxon>Desulfovibrionaceae</taxon>
        <taxon>Mailhella</taxon>
    </lineage>
</organism>
<comment type="function">
    <text evidence="6">Binds and transfers iron-sulfur (Fe-S) clusters to target apoproteins. Can hydrolyze ATP.</text>
</comment>
<dbReference type="GO" id="GO:0016226">
    <property type="term" value="P:iron-sulfur cluster assembly"/>
    <property type="evidence" value="ECO:0007669"/>
    <property type="project" value="InterPro"/>
</dbReference>
<evidence type="ECO:0000256" key="2">
    <source>
        <dbReference type="ARBA" id="ARBA00022741"/>
    </source>
</evidence>
<dbReference type="GO" id="GO:0005524">
    <property type="term" value="F:ATP binding"/>
    <property type="evidence" value="ECO:0007669"/>
    <property type="project" value="UniProtKB-UniRule"/>
</dbReference>